<dbReference type="InterPro" id="IPR036249">
    <property type="entry name" value="Thioredoxin-like_sf"/>
</dbReference>
<keyword evidence="5" id="KW-1015">Disulfide bond</keyword>
<dbReference type="InterPro" id="IPR013766">
    <property type="entry name" value="Thioredoxin_domain"/>
</dbReference>
<dbReference type="NCBIfam" id="TIGR01068">
    <property type="entry name" value="thioredoxin"/>
    <property type="match status" value="1"/>
</dbReference>
<dbReference type="Proteomes" id="UP001199916">
    <property type="component" value="Unassembled WGS sequence"/>
</dbReference>
<evidence type="ECO:0000256" key="7">
    <source>
        <dbReference type="NCBIfam" id="TIGR01068"/>
    </source>
</evidence>
<evidence type="ECO:0000256" key="6">
    <source>
        <dbReference type="ARBA" id="ARBA00023284"/>
    </source>
</evidence>
<dbReference type="InterPro" id="IPR017937">
    <property type="entry name" value="Thioredoxin_CS"/>
</dbReference>
<dbReference type="Pfam" id="PF00085">
    <property type="entry name" value="Thioredoxin"/>
    <property type="match status" value="1"/>
</dbReference>
<evidence type="ECO:0000256" key="1">
    <source>
        <dbReference type="ARBA" id="ARBA00008987"/>
    </source>
</evidence>
<proteinExistence type="inferred from homology"/>
<dbReference type="InterPro" id="IPR005746">
    <property type="entry name" value="Thioredoxin"/>
</dbReference>
<dbReference type="SUPFAM" id="SSF52833">
    <property type="entry name" value="Thioredoxin-like"/>
    <property type="match status" value="1"/>
</dbReference>
<dbReference type="PANTHER" id="PTHR45663:SF11">
    <property type="entry name" value="GEO12009P1"/>
    <property type="match status" value="1"/>
</dbReference>
<keyword evidence="3" id="KW-0813">Transport</keyword>
<dbReference type="CDD" id="cd02947">
    <property type="entry name" value="TRX_family"/>
    <property type="match status" value="1"/>
</dbReference>
<dbReference type="EMBL" id="JAJNBZ010000066">
    <property type="protein sequence ID" value="MCE5173657.1"/>
    <property type="molecule type" value="Genomic_DNA"/>
</dbReference>
<evidence type="ECO:0000256" key="2">
    <source>
        <dbReference type="ARBA" id="ARBA00020570"/>
    </source>
</evidence>
<name>A0ABS8YQ06_9BACL</name>
<evidence type="ECO:0000256" key="4">
    <source>
        <dbReference type="ARBA" id="ARBA00022982"/>
    </source>
</evidence>
<accession>A0ABS8YQ06</accession>
<dbReference type="PANTHER" id="PTHR45663">
    <property type="entry name" value="GEO12009P1"/>
    <property type="match status" value="1"/>
</dbReference>
<dbReference type="RefSeq" id="WP_233699558.1">
    <property type="nucleotide sequence ID" value="NZ_JAJNBZ010000066.1"/>
</dbReference>
<dbReference type="PROSITE" id="PS51352">
    <property type="entry name" value="THIOREDOXIN_2"/>
    <property type="match status" value="1"/>
</dbReference>
<dbReference type="PIRSF" id="PIRSF000077">
    <property type="entry name" value="Thioredoxin"/>
    <property type="match status" value="1"/>
</dbReference>
<keyword evidence="6" id="KW-0676">Redox-active center</keyword>
<evidence type="ECO:0000313" key="11">
    <source>
        <dbReference type="Proteomes" id="UP001199916"/>
    </source>
</evidence>
<reference evidence="10 11" key="1">
    <citation type="submission" date="2021-11" db="EMBL/GenBank/DDBJ databases">
        <title>Draft genome sequence of Paenibacillus profundus YoMME, a new Gram-positive bacteria with exoelectrogenic properties.</title>
        <authorList>
            <person name="Hubenova Y."/>
            <person name="Hubenova E."/>
            <person name="Manasiev Y."/>
            <person name="Peykov S."/>
            <person name="Mitov M."/>
        </authorList>
    </citation>
    <scope>NUCLEOTIDE SEQUENCE [LARGE SCALE GENOMIC DNA]</scope>
    <source>
        <strain evidence="10 11">YoMME</strain>
    </source>
</reference>
<keyword evidence="11" id="KW-1185">Reference proteome</keyword>
<gene>
    <name evidence="10" type="primary">trxA</name>
    <name evidence="10" type="ORF">LQV63_31000</name>
</gene>
<dbReference type="PROSITE" id="PS00194">
    <property type="entry name" value="THIOREDOXIN_1"/>
    <property type="match status" value="1"/>
</dbReference>
<evidence type="ECO:0000256" key="5">
    <source>
        <dbReference type="ARBA" id="ARBA00023157"/>
    </source>
</evidence>
<dbReference type="Gene3D" id="3.40.30.10">
    <property type="entry name" value="Glutaredoxin"/>
    <property type="match status" value="1"/>
</dbReference>
<comment type="similarity">
    <text evidence="1 8">Belongs to the thioredoxin family.</text>
</comment>
<feature type="domain" description="Thioredoxin" evidence="9">
    <location>
        <begin position="1"/>
        <end position="110"/>
    </location>
</feature>
<dbReference type="PRINTS" id="PR00421">
    <property type="entry name" value="THIOREDOXIN"/>
</dbReference>
<evidence type="ECO:0000313" key="10">
    <source>
        <dbReference type="EMBL" id="MCE5173657.1"/>
    </source>
</evidence>
<protein>
    <recommendedName>
        <fullName evidence="2 7">Thioredoxin</fullName>
    </recommendedName>
</protein>
<evidence type="ECO:0000256" key="8">
    <source>
        <dbReference type="PIRNR" id="PIRNR000077"/>
    </source>
</evidence>
<organism evidence="10 11">
    <name type="scientific">Paenibacillus profundus</name>
    <dbReference type="NCBI Taxonomy" id="1173085"/>
    <lineage>
        <taxon>Bacteria</taxon>
        <taxon>Bacillati</taxon>
        <taxon>Bacillota</taxon>
        <taxon>Bacilli</taxon>
        <taxon>Bacillales</taxon>
        <taxon>Paenibacillaceae</taxon>
        <taxon>Paenibacillus</taxon>
    </lineage>
</organism>
<evidence type="ECO:0000259" key="9">
    <source>
        <dbReference type="PROSITE" id="PS51352"/>
    </source>
</evidence>
<evidence type="ECO:0000256" key="3">
    <source>
        <dbReference type="ARBA" id="ARBA00022448"/>
    </source>
</evidence>
<comment type="caution">
    <text evidence="10">The sequence shown here is derived from an EMBL/GenBank/DDBJ whole genome shotgun (WGS) entry which is preliminary data.</text>
</comment>
<keyword evidence="4" id="KW-0249">Electron transport</keyword>
<sequence length="110" mass="12309">MYMIKSVLILMNNSTFKNELQSEGLTIVNFWAPWCGPCRMFAPILEAYDAEGNNDAKILKVNVDENTETAASFRIMSIPATILFKSGEAVDKKVGLMSLEGLKQFISRNQ</sequence>